<dbReference type="InterPro" id="IPR010129">
    <property type="entry name" value="T1SS_HlyD"/>
</dbReference>
<evidence type="ECO:0000256" key="1">
    <source>
        <dbReference type="ARBA" id="ARBA00004377"/>
    </source>
</evidence>
<evidence type="ECO:0000313" key="12">
    <source>
        <dbReference type="EMBL" id="SIS93063.1"/>
    </source>
</evidence>
<dbReference type="GO" id="GO:0006508">
    <property type="term" value="P:proteolysis"/>
    <property type="evidence" value="ECO:0007669"/>
    <property type="project" value="UniProtKB-KW"/>
</dbReference>
<keyword evidence="12" id="KW-0378">Hydrolase</keyword>
<dbReference type="Pfam" id="PF26002">
    <property type="entry name" value="Beta-barrel_AprE"/>
    <property type="match status" value="1"/>
</dbReference>
<dbReference type="Gene3D" id="2.40.30.170">
    <property type="match status" value="1"/>
</dbReference>
<reference evidence="13" key="1">
    <citation type="submission" date="2017-01" db="EMBL/GenBank/DDBJ databases">
        <authorList>
            <person name="Varghese N."/>
            <person name="Submissions S."/>
        </authorList>
    </citation>
    <scope>NUCLEOTIDE SEQUENCE [LARGE SCALE GENOMIC DNA]</scope>
    <source>
        <strain evidence="13">DSM 22306</strain>
    </source>
</reference>
<comment type="similarity">
    <text evidence="2 9">Belongs to the membrane fusion protein (MFP) (TC 8.A.1) family.</text>
</comment>
<feature type="transmembrane region" description="Helical" evidence="9">
    <location>
        <begin position="34"/>
        <end position="53"/>
    </location>
</feature>
<evidence type="ECO:0000256" key="7">
    <source>
        <dbReference type="ARBA" id="ARBA00022989"/>
    </source>
</evidence>
<keyword evidence="5 9" id="KW-0997">Cell inner membrane</keyword>
<keyword evidence="4 9" id="KW-1003">Cell membrane</keyword>
<dbReference type="NCBIfam" id="TIGR01843">
    <property type="entry name" value="type_I_hlyD"/>
    <property type="match status" value="1"/>
</dbReference>
<evidence type="ECO:0000259" key="10">
    <source>
        <dbReference type="Pfam" id="PF25994"/>
    </source>
</evidence>
<dbReference type="STRING" id="619304.SAMN05421760_10826"/>
<evidence type="ECO:0000313" key="13">
    <source>
        <dbReference type="Proteomes" id="UP000185999"/>
    </source>
</evidence>
<feature type="domain" description="AprE-like beta-barrel" evidence="11">
    <location>
        <begin position="336"/>
        <end position="425"/>
    </location>
</feature>
<dbReference type="PANTHER" id="PTHR30386:SF17">
    <property type="entry name" value="ALKALINE PROTEASE SECRETION PROTEIN APRE"/>
    <property type="match status" value="1"/>
</dbReference>
<organism evidence="12 13">
    <name type="scientific">Neptunomonas antarctica</name>
    <dbReference type="NCBI Taxonomy" id="619304"/>
    <lineage>
        <taxon>Bacteria</taxon>
        <taxon>Pseudomonadati</taxon>
        <taxon>Pseudomonadota</taxon>
        <taxon>Gammaproteobacteria</taxon>
        <taxon>Oceanospirillales</taxon>
        <taxon>Oceanospirillaceae</taxon>
        <taxon>Neptunomonas</taxon>
    </lineage>
</organism>
<name>A0A1N7N3T4_9GAMM</name>
<dbReference type="RefSeq" id="WP_054341208.1">
    <property type="nucleotide sequence ID" value="NZ_FTOE01000008.1"/>
</dbReference>
<dbReference type="GO" id="GO:0005886">
    <property type="term" value="C:plasma membrane"/>
    <property type="evidence" value="ECO:0007669"/>
    <property type="project" value="UniProtKB-SubCell"/>
</dbReference>
<gene>
    <name evidence="12" type="ORF">SAMN05421760_10826</name>
</gene>
<keyword evidence="12" id="KW-0645">Protease</keyword>
<dbReference type="GO" id="GO:0008233">
    <property type="term" value="F:peptidase activity"/>
    <property type="evidence" value="ECO:0007669"/>
    <property type="project" value="UniProtKB-KW"/>
</dbReference>
<proteinExistence type="inferred from homology"/>
<dbReference type="PANTHER" id="PTHR30386">
    <property type="entry name" value="MEMBRANE FUSION SUBUNIT OF EMRAB-TOLC MULTIDRUG EFFLUX PUMP"/>
    <property type="match status" value="1"/>
</dbReference>
<dbReference type="InterPro" id="IPR058781">
    <property type="entry name" value="HH_AprE-like"/>
</dbReference>
<dbReference type="InterPro" id="IPR058982">
    <property type="entry name" value="Beta-barrel_AprE"/>
</dbReference>
<feature type="domain" description="AprE-like long alpha-helical hairpin" evidence="10">
    <location>
        <begin position="106"/>
        <end position="293"/>
    </location>
</feature>
<sequence length="448" mass="49066">MGMLTMKEKFIRLMGGGTGEDAPSDVDQTIRRGMVWLLIGLGGFVLWAALAPLDEGVPVQGMVTVETQRKTLQHQTGGIIDKVLVKEGQFVKADEVVMVLNDAASRAVFEMARQRYLGLRAMEARLLAERAGEFEMVLHADLADNDDPLVRQHVDTQSQLLASRLGALRSELGAVSESIQGQQASIAGAKGAVEGKLRQLAFVEQELTGIKGLVAAGYAPKNKQWELERMTLQLANDVGDLRANIATSQRTIAELHMRQEQRQQEEYKEVDTQLAEVKREVEAGGKQFESAGDELDRTTIRSPVAGFVVGIANQALGGVIAPGGRLMDIVPRDELLVLEAHLPPHLIDRVRLGLTADVRFSGFMDAPSLTIEGSVSSVAADIIVDPMTNQPYYLARFEVTPDGMEKLGEHQMQAGMPADIVIKTGERSMLRYLLDPLLKRMNFAMKET</sequence>
<keyword evidence="7 9" id="KW-1133">Transmembrane helix</keyword>
<evidence type="ECO:0000256" key="2">
    <source>
        <dbReference type="ARBA" id="ARBA00009477"/>
    </source>
</evidence>
<keyword evidence="3 9" id="KW-0813">Transport</keyword>
<dbReference type="InterPro" id="IPR050739">
    <property type="entry name" value="MFP"/>
</dbReference>
<evidence type="ECO:0000256" key="8">
    <source>
        <dbReference type="ARBA" id="ARBA00023136"/>
    </source>
</evidence>
<protein>
    <recommendedName>
        <fullName evidence="9">Membrane fusion protein (MFP) family protein</fullName>
    </recommendedName>
</protein>
<dbReference type="Gene3D" id="1.10.287.1490">
    <property type="match status" value="1"/>
</dbReference>
<evidence type="ECO:0000256" key="5">
    <source>
        <dbReference type="ARBA" id="ARBA00022519"/>
    </source>
</evidence>
<dbReference type="GO" id="GO:0015031">
    <property type="term" value="P:protein transport"/>
    <property type="evidence" value="ECO:0007669"/>
    <property type="project" value="InterPro"/>
</dbReference>
<dbReference type="OrthoDB" id="9775513at2"/>
<evidence type="ECO:0000256" key="9">
    <source>
        <dbReference type="RuleBase" id="RU365093"/>
    </source>
</evidence>
<dbReference type="AlphaFoldDB" id="A0A1N7N3T4"/>
<dbReference type="Pfam" id="PF25994">
    <property type="entry name" value="HH_AprE"/>
    <property type="match status" value="1"/>
</dbReference>
<accession>A0A1N7N3T4</accession>
<dbReference type="EMBL" id="FTOE01000008">
    <property type="protein sequence ID" value="SIS93063.1"/>
    <property type="molecule type" value="Genomic_DNA"/>
</dbReference>
<comment type="subcellular location">
    <subcellularLocation>
        <location evidence="1 9">Cell inner membrane</location>
        <topology evidence="1 9">Single-pass membrane protein</topology>
    </subcellularLocation>
</comment>
<keyword evidence="8 9" id="KW-0472">Membrane</keyword>
<evidence type="ECO:0000256" key="6">
    <source>
        <dbReference type="ARBA" id="ARBA00022692"/>
    </source>
</evidence>
<dbReference type="Gene3D" id="2.40.50.100">
    <property type="match status" value="1"/>
</dbReference>
<evidence type="ECO:0000259" key="11">
    <source>
        <dbReference type="Pfam" id="PF26002"/>
    </source>
</evidence>
<dbReference type="PRINTS" id="PR01490">
    <property type="entry name" value="RTXTOXIND"/>
</dbReference>
<evidence type="ECO:0000256" key="3">
    <source>
        <dbReference type="ARBA" id="ARBA00022448"/>
    </source>
</evidence>
<keyword evidence="6 9" id="KW-0812">Transmembrane</keyword>
<keyword evidence="13" id="KW-1185">Reference proteome</keyword>
<evidence type="ECO:0000256" key="4">
    <source>
        <dbReference type="ARBA" id="ARBA00022475"/>
    </source>
</evidence>
<dbReference type="Proteomes" id="UP000185999">
    <property type="component" value="Unassembled WGS sequence"/>
</dbReference>